<proteinExistence type="predicted"/>
<dbReference type="Pfam" id="PF03216">
    <property type="entry name" value="Rhabdo_ncap_2"/>
    <property type="match status" value="1"/>
</dbReference>
<evidence type="ECO:0000313" key="4">
    <source>
        <dbReference type="RefSeq" id="XP_048318352.2"/>
    </source>
</evidence>
<name>A0ABM3I0W7_ZIZJJ</name>
<feature type="compositionally biased region" description="Low complexity" evidence="2">
    <location>
        <begin position="1"/>
        <end position="10"/>
    </location>
</feature>
<evidence type="ECO:0000256" key="1">
    <source>
        <dbReference type="ARBA" id="ARBA00004328"/>
    </source>
</evidence>
<feature type="compositionally biased region" description="Polar residues" evidence="2">
    <location>
        <begin position="12"/>
        <end position="23"/>
    </location>
</feature>
<sequence>MSSSASALASMEEQSNSQSSTPSMKNLLQAHPFYVGSRHLRGPESQLDWTDDHLLNLKGIILRRYTTPVQLVPVVKEGLASLQGTVSHRTIGALMVSAWNLYYFPERKYVFPEVPTNTTPDDIDYTALRGKDNPGGVDEKIYWPVDDSVTCAIGAYVAACLLRLATKPASNFVNGWKHIKSQYCDINKRPFLIRGLNPTKENLDSIQTALSEWPIFRNTLARFLYHFHELRGHVKGLARFAFEQHLSLAGLHGYQLFRRVATKLKATPDELSQALNHRMTQRGLVIINTILQGFAGSTDDKQRRQTWKYARLFDEEMFVDLMTKNCGELTFILAMILEKMGEDQGAAICFEKTKTVEEGG</sequence>
<dbReference type="Proteomes" id="UP001652623">
    <property type="component" value="Chromosome 12"/>
</dbReference>
<dbReference type="RefSeq" id="XP_048318352.2">
    <property type="nucleotide sequence ID" value="XM_048462395.2"/>
</dbReference>
<dbReference type="InterPro" id="IPR004902">
    <property type="entry name" value="Rhabdo_ncap_2"/>
</dbReference>
<dbReference type="GeneID" id="107429412"/>
<accession>A0ABM3I0W7</accession>
<organism evidence="3 4">
    <name type="scientific">Ziziphus jujuba</name>
    <name type="common">Chinese jujube</name>
    <name type="synonym">Ziziphus sativa</name>
    <dbReference type="NCBI Taxonomy" id="326968"/>
    <lineage>
        <taxon>Eukaryota</taxon>
        <taxon>Viridiplantae</taxon>
        <taxon>Streptophyta</taxon>
        <taxon>Embryophyta</taxon>
        <taxon>Tracheophyta</taxon>
        <taxon>Spermatophyta</taxon>
        <taxon>Magnoliopsida</taxon>
        <taxon>eudicotyledons</taxon>
        <taxon>Gunneridae</taxon>
        <taxon>Pentapetalae</taxon>
        <taxon>rosids</taxon>
        <taxon>fabids</taxon>
        <taxon>Rosales</taxon>
        <taxon>Rhamnaceae</taxon>
        <taxon>Paliureae</taxon>
        <taxon>Ziziphus</taxon>
    </lineage>
</organism>
<feature type="region of interest" description="Disordered" evidence="2">
    <location>
        <begin position="1"/>
        <end position="23"/>
    </location>
</feature>
<evidence type="ECO:0000256" key="2">
    <source>
        <dbReference type="SAM" id="MobiDB-lite"/>
    </source>
</evidence>
<comment type="subcellular location">
    <subcellularLocation>
        <location evidence="1">Virion</location>
    </subcellularLocation>
</comment>
<protein>
    <submittedName>
        <fullName evidence="4">Uncharacterized protein LOC107429412</fullName>
    </submittedName>
</protein>
<reference evidence="4" key="1">
    <citation type="submission" date="2025-08" db="UniProtKB">
        <authorList>
            <consortium name="RefSeq"/>
        </authorList>
    </citation>
    <scope>IDENTIFICATION</scope>
    <source>
        <tissue evidence="4">Seedling</tissue>
    </source>
</reference>
<gene>
    <name evidence="4" type="primary">LOC107429412</name>
</gene>
<evidence type="ECO:0000313" key="3">
    <source>
        <dbReference type="Proteomes" id="UP001652623"/>
    </source>
</evidence>
<keyword evidence="3" id="KW-1185">Reference proteome</keyword>